<evidence type="ECO:0000256" key="2">
    <source>
        <dbReference type="ARBA" id="ARBA00022771"/>
    </source>
</evidence>
<reference evidence="6" key="1">
    <citation type="submission" date="2019-08" db="EMBL/GenBank/DDBJ databases">
        <title>The improved chromosome-level genome for the pearl oyster Pinctada fucata martensii using PacBio sequencing and Hi-C.</title>
        <authorList>
            <person name="Zheng Z."/>
        </authorList>
    </citation>
    <scope>NUCLEOTIDE SEQUENCE</scope>
    <source>
        <strain evidence="6">ZZ-2019</strain>
        <tissue evidence="6">Adductor muscle</tissue>
    </source>
</reference>
<dbReference type="PANTHER" id="PTHR46533">
    <property type="entry name" value="ZINC FINGER MYND DOMAIN-CONTAINING PROTEIN 12"/>
    <property type="match status" value="1"/>
</dbReference>
<proteinExistence type="predicted"/>
<dbReference type="SUPFAM" id="SSF144232">
    <property type="entry name" value="HIT/MYND zinc finger-like"/>
    <property type="match status" value="1"/>
</dbReference>
<protein>
    <recommendedName>
        <fullName evidence="5">MYND-type domain-containing protein</fullName>
    </recommendedName>
</protein>
<dbReference type="Pfam" id="PF01753">
    <property type="entry name" value="zf-MYND"/>
    <property type="match status" value="1"/>
</dbReference>
<keyword evidence="1" id="KW-0479">Metal-binding</keyword>
<dbReference type="SUPFAM" id="SSF48452">
    <property type="entry name" value="TPR-like"/>
    <property type="match status" value="1"/>
</dbReference>
<dbReference type="InterPro" id="IPR053248">
    <property type="entry name" value="Zinc_finger_MYND_domain"/>
</dbReference>
<dbReference type="PROSITE" id="PS01360">
    <property type="entry name" value="ZF_MYND_1"/>
    <property type="match status" value="1"/>
</dbReference>
<evidence type="ECO:0000313" key="7">
    <source>
        <dbReference type="Proteomes" id="UP001186944"/>
    </source>
</evidence>
<dbReference type="InterPro" id="IPR019734">
    <property type="entry name" value="TPR_rpt"/>
</dbReference>
<evidence type="ECO:0000256" key="1">
    <source>
        <dbReference type="ARBA" id="ARBA00022723"/>
    </source>
</evidence>
<dbReference type="Pfam" id="PF13181">
    <property type="entry name" value="TPR_8"/>
    <property type="match status" value="1"/>
</dbReference>
<name>A0AA88YTX2_PINIB</name>
<keyword evidence="3" id="KW-0862">Zinc</keyword>
<accession>A0AA88YTX2</accession>
<evidence type="ECO:0000313" key="6">
    <source>
        <dbReference type="EMBL" id="KAK3105283.1"/>
    </source>
</evidence>
<keyword evidence="7" id="KW-1185">Reference proteome</keyword>
<evidence type="ECO:0000256" key="3">
    <source>
        <dbReference type="ARBA" id="ARBA00022833"/>
    </source>
</evidence>
<dbReference type="PANTHER" id="PTHR46533:SF1">
    <property type="entry name" value="ZINC FINGER MYND DOMAIN-CONTAINING PROTEIN 12"/>
    <property type="match status" value="1"/>
</dbReference>
<dbReference type="InterPro" id="IPR002893">
    <property type="entry name" value="Znf_MYND"/>
</dbReference>
<dbReference type="Gene3D" id="6.10.140.2220">
    <property type="match status" value="1"/>
</dbReference>
<dbReference type="PROSITE" id="PS50865">
    <property type="entry name" value="ZF_MYND_2"/>
    <property type="match status" value="1"/>
</dbReference>
<dbReference type="GO" id="GO:0008270">
    <property type="term" value="F:zinc ion binding"/>
    <property type="evidence" value="ECO:0007669"/>
    <property type="project" value="UniProtKB-KW"/>
</dbReference>
<dbReference type="InterPro" id="IPR011990">
    <property type="entry name" value="TPR-like_helical_dom_sf"/>
</dbReference>
<dbReference type="EMBL" id="VSWD01000004">
    <property type="protein sequence ID" value="KAK3105283.1"/>
    <property type="molecule type" value="Genomic_DNA"/>
</dbReference>
<sequence>MTLNPLSNPKGVKLLCELCQKPAYIQCTKCRVTYYCSVEHQKADWMGIHQKICPMLIELRQAAPFLPSEEERQKREKQLSIKKRQMIDLTRTTGQKLLFEGRHEQAVPAAMQSLRFAIDVHGLASIELVPSYLILGEASIGLGRLNQAEEYLAQAQWTVLKTPECSNAIKSKLYRNLGLLYAAKGEYDESLRQLADDIYHASEEFGTSDIRTSGGYFHMANVFFRQGRMDVADSLYREVSEIWYNHLLKIVHVRTRTPDIPKGIGPLVQEQSEEEDGLDEAQEAEAVQVLNAIYDMREHQPNRKAEDLARVCHALAMLYFILYDIQKAKEFGRKAVVTSEGDRDDQLSRTVVEFMKVLETQRTA</sequence>
<comment type="caution">
    <text evidence="6">The sequence shown here is derived from an EMBL/GenBank/DDBJ whole genome shotgun (WGS) entry which is preliminary data.</text>
</comment>
<dbReference type="SMART" id="SM00028">
    <property type="entry name" value="TPR"/>
    <property type="match status" value="3"/>
</dbReference>
<organism evidence="6 7">
    <name type="scientific">Pinctada imbricata</name>
    <name type="common">Atlantic pearl-oyster</name>
    <name type="synonym">Pinctada martensii</name>
    <dbReference type="NCBI Taxonomy" id="66713"/>
    <lineage>
        <taxon>Eukaryota</taxon>
        <taxon>Metazoa</taxon>
        <taxon>Spiralia</taxon>
        <taxon>Lophotrochozoa</taxon>
        <taxon>Mollusca</taxon>
        <taxon>Bivalvia</taxon>
        <taxon>Autobranchia</taxon>
        <taxon>Pteriomorphia</taxon>
        <taxon>Pterioida</taxon>
        <taxon>Pterioidea</taxon>
        <taxon>Pteriidae</taxon>
        <taxon>Pinctada</taxon>
    </lineage>
</organism>
<dbReference type="Gene3D" id="1.25.40.10">
    <property type="entry name" value="Tetratricopeptide repeat domain"/>
    <property type="match status" value="1"/>
</dbReference>
<feature type="domain" description="MYND-type" evidence="5">
    <location>
        <begin position="16"/>
        <end position="53"/>
    </location>
</feature>
<dbReference type="AlphaFoldDB" id="A0AA88YTX2"/>
<gene>
    <name evidence="6" type="ORF">FSP39_021625</name>
</gene>
<dbReference type="Proteomes" id="UP001186944">
    <property type="component" value="Unassembled WGS sequence"/>
</dbReference>
<evidence type="ECO:0000256" key="4">
    <source>
        <dbReference type="PROSITE-ProRule" id="PRU00134"/>
    </source>
</evidence>
<keyword evidence="2 4" id="KW-0863">Zinc-finger</keyword>
<evidence type="ECO:0000259" key="5">
    <source>
        <dbReference type="PROSITE" id="PS50865"/>
    </source>
</evidence>